<dbReference type="PATRIC" id="fig|46429.4.peg.50"/>
<dbReference type="PANTHER" id="PTHR43143">
    <property type="entry name" value="METALLOPHOSPHOESTERASE, CALCINEURIN SUPERFAMILY"/>
    <property type="match status" value="1"/>
</dbReference>
<keyword evidence="1" id="KW-0732">Signal</keyword>
<accession>A0A081RJN9</accession>
<dbReference type="InterPro" id="IPR029052">
    <property type="entry name" value="Metallo-depent_PP-like"/>
</dbReference>
<dbReference type="OrthoDB" id="475207at2"/>
<evidence type="ECO:0000256" key="1">
    <source>
        <dbReference type="SAM" id="SignalP"/>
    </source>
</evidence>
<dbReference type="Gene3D" id="3.60.21.10">
    <property type="match status" value="1"/>
</dbReference>
<reference evidence="2 3" key="1">
    <citation type="submission" date="2014-02" db="EMBL/GenBank/DDBJ databases">
        <title>Whole genome sequence of Sphingobium chlorophenolicum NBRC 16172.</title>
        <authorList>
            <person name="Gan H.M."/>
            <person name="Gan H.Y."/>
            <person name="Chew T.H."/>
            <person name="Savka M.A."/>
        </authorList>
    </citation>
    <scope>NUCLEOTIDE SEQUENCE [LARGE SCALE GENOMIC DNA]</scope>
    <source>
        <strain evidence="2 3">NBRC 16172</strain>
    </source>
</reference>
<feature type="chain" id="PRO_5001763413" evidence="1">
    <location>
        <begin position="22"/>
        <end position="427"/>
    </location>
</feature>
<dbReference type="SUPFAM" id="SSF56300">
    <property type="entry name" value="Metallo-dependent phosphatases"/>
    <property type="match status" value="1"/>
</dbReference>
<feature type="signal peptide" evidence="1">
    <location>
        <begin position="1"/>
        <end position="21"/>
    </location>
</feature>
<organism evidence="2 3">
    <name type="scientific">Sphingobium chlorophenolicum</name>
    <dbReference type="NCBI Taxonomy" id="46429"/>
    <lineage>
        <taxon>Bacteria</taxon>
        <taxon>Pseudomonadati</taxon>
        <taxon>Pseudomonadota</taxon>
        <taxon>Alphaproteobacteria</taxon>
        <taxon>Sphingomonadales</taxon>
        <taxon>Sphingomonadaceae</taxon>
        <taxon>Sphingobium</taxon>
    </lineage>
</organism>
<dbReference type="RefSeq" id="WP_037446222.1">
    <property type="nucleotide sequence ID" value="NZ_JFHR01000001.1"/>
</dbReference>
<dbReference type="EMBL" id="JFHR01000001">
    <property type="protein sequence ID" value="KEQ55412.1"/>
    <property type="molecule type" value="Genomic_DNA"/>
</dbReference>
<protein>
    <submittedName>
        <fullName evidence="2">Ser/Thr protein phosphatase</fullName>
    </submittedName>
</protein>
<dbReference type="eggNOG" id="COG1409">
    <property type="taxonomic scope" value="Bacteria"/>
</dbReference>
<sequence length="427" mass="48038">MSIKRILLLLLAVVGASAAQAEDGKFTIAVIPDTQYYTDYRHQTEEGFPFDARELFFDQMRYIAENAESQGGDIAFATALGDVWQHASQRMTPEYAAKGYKHIKTFLTELPQIYPDSRVLTVEMPTARRGYQMISGKLPFSVVPGNHDYDSNWADSRWPEGAGGLPNGMLAYGGLKNWTSIFGSDTSFFKKKSWYVSSYNGGADSAQVFDAGGYRFLHIGFEMAPSDAVLKWAEGVIKRYPGLPTIISTHSFLNRAGERRENPAVDFKAVDPVHNNPQDVWDKFLSQHDQIFLMLSGHQYGQAHRVDLNKFGHKVYQVLSDYQGRRQTFVTAAPARANERETIGDGWMRLMQFDLSGPKASVQVKTISTYYKSTASKLPTYSAFYKEKEKPTATDEEFIASDEFALDLDDFHARFAPVRGKPSGKRQ</sequence>
<gene>
    <name evidence="2" type="ORF">BV95_00048</name>
</gene>
<dbReference type="PANTHER" id="PTHR43143:SF5">
    <property type="entry name" value="SECRETED PROTEIN"/>
    <property type="match status" value="1"/>
</dbReference>
<evidence type="ECO:0000313" key="3">
    <source>
        <dbReference type="Proteomes" id="UP000028411"/>
    </source>
</evidence>
<dbReference type="Proteomes" id="UP000028411">
    <property type="component" value="Unassembled WGS sequence"/>
</dbReference>
<evidence type="ECO:0000313" key="2">
    <source>
        <dbReference type="EMBL" id="KEQ55412.1"/>
    </source>
</evidence>
<comment type="caution">
    <text evidence="2">The sequence shown here is derived from an EMBL/GenBank/DDBJ whole genome shotgun (WGS) entry which is preliminary data.</text>
</comment>
<proteinExistence type="predicted"/>
<name>A0A081RJN9_SPHCR</name>
<dbReference type="AlphaFoldDB" id="A0A081RJN9"/>
<dbReference type="InterPro" id="IPR051918">
    <property type="entry name" value="STPP_CPPED1"/>
</dbReference>